<dbReference type="Proteomes" id="UP000195871">
    <property type="component" value="Unassembled WGS sequence"/>
</dbReference>
<keyword evidence="1" id="KW-0175">Coiled coil</keyword>
<dbReference type="HOGENOM" id="CLU_622649_0_0_1"/>
<reference evidence="4" key="4">
    <citation type="submission" date="2017-01" db="EMBL/GenBank/DDBJ databases">
        <authorList>
            <person name="Mah S.A."/>
            <person name="Swanson W.J."/>
            <person name="Moy G.W."/>
            <person name="Vacquier V.D."/>
        </authorList>
    </citation>
    <scope>NUCLEOTIDE SEQUENCE [LARGE SCALE GENOMIC DNA]</scope>
    <source>
        <strain evidence="4">129</strain>
    </source>
</reference>
<dbReference type="Proteomes" id="UP000029867">
    <property type="component" value="Unassembled WGS sequence"/>
</dbReference>
<evidence type="ECO:0000313" key="8">
    <source>
        <dbReference type="Proteomes" id="UP000195871"/>
    </source>
</evidence>
<evidence type="ECO:0000256" key="1">
    <source>
        <dbReference type="SAM" id="Coils"/>
    </source>
</evidence>
<dbReference type="EMBL" id="JQFK01000024">
    <property type="protein sequence ID" value="KGK38140.1"/>
    <property type="molecule type" value="Genomic_DNA"/>
</dbReference>
<feature type="coiled-coil region" evidence="1">
    <location>
        <begin position="281"/>
        <end position="354"/>
    </location>
</feature>
<evidence type="ECO:0000256" key="2">
    <source>
        <dbReference type="SAM" id="MobiDB-lite"/>
    </source>
</evidence>
<feature type="compositionally biased region" description="Acidic residues" evidence="2">
    <location>
        <begin position="359"/>
        <end position="373"/>
    </location>
</feature>
<evidence type="ECO:0000313" key="4">
    <source>
        <dbReference type="EMBL" id="ONH77311.1"/>
    </source>
</evidence>
<sequence length="440" mass="51382">MSHIPALKTGIGNRYPGRRSSRFSESSSYPKQVRFGTDRQKPISLTQSEREKRKQEALNFLRNETSGIKRASIFDSGLEGGNDRAVPTIQRKTQSDLRRPLSANLKTYELLGETPISRLSRNPSKSYIYDDNSLKNITRESLKKNPLPFRQTVEDNSSRISKPNSNYYRRNNGLLNSLSNFGSKVFKSILYNEDDTVQENEQHASSSYLNDLKIQRLKQKELDLKLQERMRYLDELDRKIAIKENEQFNNTFVESVNIDKQIQKLDDRLHSILEEVNSSSNNKLIKELREIKEEIVSLRRKQESNNLKFESKFEDMRLENQMNRRKFERLLKDLEEKHKELDVAKTSMKNLINQKSVELQEEKDDENSDEADNCDSGNLDAADEHEIDVMEKEEAQDIIRYILNNRRRGQKKGVHLDKAKVRQIRSNLKKIEDGARINKA</sequence>
<proteinExistence type="predicted"/>
<evidence type="ECO:0000313" key="6">
    <source>
        <dbReference type="Proteomes" id="UP000029867"/>
    </source>
</evidence>
<evidence type="ECO:0000313" key="7">
    <source>
        <dbReference type="Proteomes" id="UP000189274"/>
    </source>
</evidence>
<reference evidence="3" key="2">
    <citation type="submission" date="2014-08" db="EMBL/GenBank/DDBJ databases">
        <title>Exploiting Issatchenkia orientalis SD108 for Succinic Acid Production.</title>
        <authorList>
            <person name="Xiao H."/>
            <person name="Shao Z."/>
            <person name="Jiang Y."/>
            <person name="Dole S."/>
            <person name="Zhao H."/>
        </authorList>
    </citation>
    <scope>NUCLEOTIDE SEQUENCE [LARGE SCALE GENOMIC DNA]</scope>
    <source>
        <strain evidence="3">SD108</strain>
    </source>
</reference>
<reference evidence="5 8" key="5">
    <citation type="submission" date="2017-05" db="EMBL/GenBank/DDBJ databases">
        <title>The Genome Sequence of Candida krusei Ckrusei653.</title>
        <authorList>
            <person name="Cuomo C."/>
            <person name="Forche A."/>
            <person name="Young S."/>
            <person name="Abouelleil A."/>
            <person name="Cao P."/>
            <person name="Chapman S."/>
            <person name="Cusick C."/>
            <person name="Shea T."/>
            <person name="Nusbaum C."/>
            <person name="Birren B."/>
        </authorList>
    </citation>
    <scope>NUCLEOTIDE SEQUENCE [LARGE SCALE GENOMIC DNA]</scope>
    <source>
        <strain evidence="5 8">Ckrusei653</strain>
    </source>
</reference>
<feature type="region of interest" description="Disordered" evidence="2">
    <location>
        <begin position="357"/>
        <end position="384"/>
    </location>
</feature>
<dbReference type="Proteomes" id="UP000189274">
    <property type="component" value="Unassembled WGS sequence"/>
</dbReference>
<comment type="caution">
    <text evidence="3">The sequence shown here is derived from an EMBL/GenBank/DDBJ whole genome shotgun (WGS) entry which is preliminary data.</text>
</comment>
<evidence type="ECO:0000313" key="5">
    <source>
        <dbReference type="EMBL" id="OUT20843.1"/>
    </source>
</evidence>
<accession>A0A099NZQ4</accession>
<feature type="region of interest" description="Disordered" evidence="2">
    <location>
        <begin position="1"/>
        <end position="43"/>
    </location>
</feature>
<protein>
    <submittedName>
        <fullName evidence="3">Uncharacterized protein</fullName>
    </submittedName>
</protein>
<reference evidence="7" key="3">
    <citation type="journal article" date="2017" name="Genome Announc.">
        <title>Genome sequences of Cyberlindnera fabianii 65, Pichia kudriavzevii 129, and Saccharomyces cerevisiae 131 isolated from fermented masau fruits in Zimbabwe.</title>
        <authorList>
            <person name="van Rijswijck I.M.H."/>
            <person name="Derks M.F.L."/>
            <person name="Abee T."/>
            <person name="de Ridder D."/>
            <person name="Smid E.J."/>
        </authorList>
    </citation>
    <scope>NUCLEOTIDE SEQUENCE [LARGE SCALE GENOMIC DNA]</scope>
    <source>
        <strain evidence="7">129</strain>
    </source>
</reference>
<evidence type="ECO:0000313" key="3">
    <source>
        <dbReference type="EMBL" id="KGK38140.1"/>
    </source>
</evidence>
<organism evidence="3 6">
    <name type="scientific">Pichia kudriavzevii</name>
    <name type="common">Yeast</name>
    <name type="synonym">Issatchenkia orientalis</name>
    <dbReference type="NCBI Taxonomy" id="4909"/>
    <lineage>
        <taxon>Eukaryota</taxon>
        <taxon>Fungi</taxon>
        <taxon>Dikarya</taxon>
        <taxon>Ascomycota</taxon>
        <taxon>Saccharomycotina</taxon>
        <taxon>Pichiomycetes</taxon>
        <taxon>Pichiales</taxon>
        <taxon>Pichiaceae</taxon>
        <taxon>Pichia</taxon>
    </lineage>
</organism>
<reference evidence="6" key="1">
    <citation type="journal article" date="2014" name="Microb. Cell Fact.">
        <title>Exploiting Issatchenkia orientalis SD108 for succinic acid production.</title>
        <authorList>
            <person name="Xiao H."/>
            <person name="Shao Z."/>
            <person name="Jiang Y."/>
            <person name="Dole S."/>
            <person name="Zhao H."/>
        </authorList>
    </citation>
    <scope>NUCLEOTIDE SEQUENCE [LARGE SCALE GENOMIC DNA]</scope>
    <source>
        <strain evidence="6">SD108</strain>
    </source>
</reference>
<name>A0A099NZQ4_PICKU</name>
<gene>
    <name evidence="4" type="ORF">BOH78_0492</name>
    <name evidence="5" type="ORF">CAS74_003839</name>
    <name evidence="3" type="ORF">JL09_g2768</name>
</gene>
<dbReference type="AlphaFoldDB" id="A0A099NZQ4"/>
<dbReference type="EMBL" id="MQVM01000002">
    <property type="protein sequence ID" value="ONH77311.1"/>
    <property type="molecule type" value="Genomic_DNA"/>
</dbReference>
<dbReference type="VEuPathDB" id="FungiDB:C5L36_0B09950"/>
<dbReference type="EMBL" id="NHMM01000006">
    <property type="protein sequence ID" value="OUT20843.1"/>
    <property type="molecule type" value="Genomic_DNA"/>
</dbReference>